<dbReference type="RefSeq" id="XP_042917157.1">
    <property type="nucleotide sequence ID" value="XM_043070484.1"/>
</dbReference>
<dbReference type="GeneID" id="66056370"/>
<accession>A0A2K3CYZ3</accession>
<keyword evidence="2" id="KW-1185">Reference proteome</keyword>
<evidence type="ECO:0000313" key="2">
    <source>
        <dbReference type="Proteomes" id="UP000006906"/>
    </source>
</evidence>
<protein>
    <submittedName>
        <fullName evidence="1">Uncharacterized protein</fullName>
    </submittedName>
</protein>
<dbReference type="EMBL" id="CM008975">
    <property type="protein sequence ID" value="PNW73505.1"/>
    <property type="molecule type" value="Genomic_DNA"/>
</dbReference>
<reference evidence="1 2" key="1">
    <citation type="journal article" date="2007" name="Science">
        <title>The Chlamydomonas genome reveals the evolution of key animal and plant functions.</title>
        <authorList>
            <person name="Merchant S.S."/>
            <person name="Prochnik S.E."/>
            <person name="Vallon O."/>
            <person name="Harris E.H."/>
            <person name="Karpowicz S.J."/>
            <person name="Witman G.B."/>
            <person name="Terry A."/>
            <person name="Salamov A."/>
            <person name="Fritz-Laylin L.K."/>
            <person name="Marechal-Drouard L."/>
            <person name="Marshall W.F."/>
            <person name="Qu L.H."/>
            <person name="Nelson D.R."/>
            <person name="Sanderfoot A.A."/>
            <person name="Spalding M.H."/>
            <person name="Kapitonov V.V."/>
            <person name="Ren Q."/>
            <person name="Ferris P."/>
            <person name="Lindquist E."/>
            <person name="Shapiro H."/>
            <person name="Lucas S.M."/>
            <person name="Grimwood J."/>
            <person name="Schmutz J."/>
            <person name="Cardol P."/>
            <person name="Cerutti H."/>
            <person name="Chanfreau G."/>
            <person name="Chen C.L."/>
            <person name="Cognat V."/>
            <person name="Croft M.T."/>
            <person name="Dent R."/>
            <person name="Dutcher S."/>
            <person name="Fernandez E."/>
            <person name="Fukuzawa H."/>
            <person name="Gonzalez-Ballester D."/>
            <person name="Gonzalez-Halphen D."/>
            <person name="Hallmann A."/>
            <person name="Hanikenne M."/>
            <person name="Hippler M."/>
            <person name="Inwood W."/>
            <person name="Jabbari K."/>
            <person name="Kalanon M."/>
            <person name="Kuras R."/>
            <person name="Lefebvre P.A."/>
            <person name="Lemaire S.D."/>
            <person name="Lobanov A.V."/>
            <person name="Lohr M."/>
            <person name="Manuell A."/>
            <person name="Meier I."/>
            <person name="Mets L."/>
            <person name="Mittag M."/>
            <person name="Mittelmeier T."/>
            <person name="Moroney J.V."/>
            <person name="Moseley J."/>
            <person name="Napoli C."/>
            <person name="Nedelcu A.M."/>
            <person name="Niyogi K."/>
            <person name="Novoselov S.V."/>
            <person name="Paulsen I.T."/>
            <person name="Pazour G."/>
            <person name="Purton S."/>
            <person name="Ral J.P."/>
            <person name="Riano-Pachon D.M."/>
            <person name="Riekhof W."/>
            <person name="Rymarquis L."/>
            <person name="Schroda M."/>
            <person name="Stern D."/>
            <person name="Umen J."/>
            <person name="Willows R."/>
            <person name="Wilson N."/>
            <person name="Zimmer S.L."/>
            <person name="Allmer J."/>
            <person name="Balk J."/>
            <person name="Bisova K."/>
            <person name="Chen C.J."/>
            <person name="Elias M."/>
            <person name="Gendler K."/>
            <person name="Hauser C."/>
            <person name="Lamb M.R."/>
            <person name="Ledford H."/>
            <person name="Long J.C."/>
            <person name="Minagawa J."/>
            <person name="Page M.D."/>
            <person name="Pan J."/>
            <person name="Pootakham W."/>
            <person name="Roje S."/>
            <person name="Rose A."/>
            <person name="Stahlberg E."/>
            <person name="Terauchi A.M."/>
            <person name="Yang P."/>
            <person name="Ball S."/>
            <person name="Bowler C."/>
            <person name="Dieckmann C.L."/>
            <person name="Gladyshev V.N."/>
            <person name="Green P."/>
            <person name="Jorgensen R."/>
            <person name="Mayfield S."/>
            <person name="Mueller-Roeber B."/>
            <person name="Rajamani S."/>
            <person name="Sayre R.T."/>
            <person name="Brokstein P."/>
            <person name="Dubchak I."/>
            <person name="Goodstein D."/>
            <person name="Hornick L."/>
            <person name="Huang Y.W."/>
            <person name="Jhaveri J."/>
            <person name="Luo Y."/>
            <person name="Martinez D."/>
            <person name="Ngau W.C."/>
            <person name="Otillar B."/>
            <person name="Poliakov A."/>
            <person name="Porter A."/>
            <person name="Szajkowski L."/>
            <person name="Werner G."/>
            <person name="Zhou K."/>
            <person name="Grigoriev I.V."/>
            <person name="Rokhsar D.S."/>
            <person name="Grossman A.R."/>
        </authorList>
    </citation>
    <scope>NUCLEOTIDE SEQUENCE [LARGE SCALE GENOMIC DNA]</scope>
    <source>
        <strain evidence="2">CC-503</strain>
    </source>
</reference>
<sequence length="61" mass="6807">MPNPCKTQPIRDTWLRCFRSAGSELGERSERPRGKSSSDSIRLRTVVFSRLSSAFSTDSAS</sequence>
<dbReference type="AlphaFoldDB" id="A0A2K3CYZ3"/>
<gene>
    <name evidence="1" type="ORF">CHLRE_14g634279v5</name>
</gene>
<proteinExistence type="predicted"/>
<organism evidence="1 2">
    <name type="scientific">Chlamydomonas reinhardtii</name>
    <name type="common">Chlamydomonas smithii</name>
    <dbReference type="NCBI Taxonomy" id="3055"/>
    <lineage>
        <taxon>Eukaryota</taxon>
        <taxon>Viridiplantae</taxon>
        <taxon>Chlorophyta</taxon>
        <taxon>core chlorophytes</taxon>
        <taxon>Chlorophyceae</taxon>
        <taxon>CS clade</taxon>
        <taxon>Chlamydomonadales</taxon>
        <taxon>Chlamydomonadaceae</taxon>
        <taxon>Chlamydomonas</taxon>
    </lineage>
</organism>
<evidence type="ECO:0000313" key="1">
    <source>
        <dbReference type="EMBL" id="PNW73505.1"/>
    </source>
</evidence>
<dbReference type="KEGG" id="cre:CHLRE_14g634279v5"/>
<dbReference type="InParanoid" id="A0A2K3CYZ3"/>
<dbReference type="Proteomes" id="UP000006906">
    <property type="component" value="Chromosome 14"/>
</dbReference>
<dbReference type="Gramene" id="PNW73505">
    <property type="protein sequence ID" value="PNW73505"/>
    <property type="gene ID" value="CHLRE_14g634279v5"/>
</dbReference>
<name>A0A2K3CYZ3_CHLRE</name>